<dbReference type="PROSITE" id="PS51186">
    <property type="entry name" value="GNAT"/>
    <property type="match status" value="1"/>
</dbReference>
<dbReference type="CDD" id="cd04301">
    <property type="entry name" value="NAT_SF"/>
    <property type="match status" value="1"/>
</dbReference>
<dbReference type="Proteomes" id="UP000626244">
    <property type="component" value="Unassembled WGS sequence"/>
</dbReference>
<name>A0A8J3F363_9BACI</name>
<dbReference type="Gene3D" id="3.40.630.30">
    <property type="match status" value="1"/>
</dbReference>
<proteinExistence type="predicted"/>
<comment type="caution">
    <text evidence="2">The sequence shown here is derived from an EMBL/GenBank/DDBJ whole genome shotgun (WGS) entry which is preliminary data.</text>
</comment>
<evidence type="ECO:0000259" key="1">
    <source>
        <dbReference type="PROSITE" id="PS51186"/>
    </source>
</evidence>
<dbReference type="PANTHER" id="PTHR43415">
    <property type="entry name" value="SPERMIDINE N(1)-ACETYLTRANSFERASE"/>
    <property type="match status" value="1"/>
</dbReference>
<dbReference type="RefSeq" id="WP_174567288.1">
    <property type="nucleotide sequence ID" value="NZ_BMHB01000001.1"/>
</dbReference>
<evidence type="ECO:0000313" key="2">
    <source>
        <dbReference type="EMBL" id="GGI15246.1"/>
    </source>
</evidence>
<dbReference type="AlphaFoldDB" id="A0A8J3F363"/>
<accession>A0A8J3F363</accession>
<feature type="domain" description="N-acetyltransferase" evidence="1">
    <location>
        <begin position="8"/>
        <end position="175"/>
    </location>
</feature>
<sequence>MIFQNGQLKVRLINENDIPFLVKWLSDQNVLQYYEGRDNPFNEEKVRSVFLSKDESVTMCIVEYGDKEIGYIQYYELVDEGKVEYGYENTSEKLYGMDQFIGEVDYWNKGIGSQLVTAMIDYLTKKLNADKIVMDPQTWNERAIACYMKCGFKKVKILPKHEFHEGEFRDCYVMEYCR</sequence>
<protein>
    <submittedName>
        <fullName evidence="2">N-acetyltransferase</fullName>
    </submittedName>
</protein>
<dbReference type="EMBL" id="BMHB01000001">
    <property type="protein sequence ID" value="GGI15246.1"/>
    <property type="molecule type" value="Genomic_DNA"/>
</dbReference>
<evidence type="ECO:0000313" key="3">
    <source>
        <dbReference type="Proteomes" id="UP000626244"/>
    </source>
</evidence>
<dbReference type="GO" id="GO:0016747">
    <property type="term" value="F:acyltransferase activity, transferring groups other than amino-acyl groups"/>
    <property type="evidence" value="ECO:0007669"/>
    <property type="project" value="InterPro"/>
</dbReference>
<dbReference type="SUPFAM" id="SSF55729">
    <property type="entry name" value="Acyl-CoA N-acyltransferases (Nat)"/>
    <property type="match status" value="1"/>
</dbReference>
<dbReference type="PANTHER" id="PTHR43415:SF3">
    <property type="entry name" value="GNAT-FAMILY ACETYLTRANSFERASE"/>
    <property type="match status" value="1"/>
</dbReference>
<dbReference type="Pfam" id="PF13523">
    <property type="entry name" value="Acetyltransf_8"/>
    <property type="match status" value="1"/>
</dbReference>
<dbReference type="InterPro" id="IPR000182">
    <property type="entry name" value="GNAT_dom"/>
</dbReference>
<organism evidence="2 3">
    <name type="scientific">Gottfriedia solisilvae</name>
    <dbReference type="NCBI Taxonomy" id="1516104"/>
    <lineage>
        <taxon>Bacteria</taxon>
        <taxon>Bacillati</taxon>
        <taxon>Bacillota</taxon>
        <taxon>Bacilli</taxon>
        <taxon>Bacillales</taxon>
        <taxon>Bacillaceae</taxon>
        <taxon>Gottfriedia</taxon>
    </lineage>
</organism>
<reference evidence="3" key="1">
    <citation type="journal article" date="2019" name="Int. J. Syst. Evol. Microbiol.">
        <title>The Global Catalogue of Microorganisms (GCM) 10K type strain sequencing project: providing services to taxonomists for standard genome sequencing and annotation.</title>
        <authorList>
            <consortium name="The Broad Institute Genomics Platform"/>
            <consortium name="The Broad Institute Genome Sequencing Center for Infectious Disease"/>
            <person name="Wu L."/>
            <person name="Ma J."/>
        </authorList>
    </citation>
    <scope>NUCLEOTIDE SEQUENCE [LARGE SCALE GENOMIC DNA]</scope>
    <source>
        <strain evidence="3">CGMCC 1.14993</strain>
    </source>
</reference>
<keyword evidence="3" id="KW-1185">Reference proteome</keyword>
<dbReference type="InterPro" id="IPR016181">
    <property type="entry name" value="Acyl_CoA_acyltransferase"/>
</dbReference>
<gene>
    <name evidence="2" type="ORF">GCM10007380_27010</name>
</gene>